<comment type="caution">
    <text evidence="2">The sequence shown here is derived from an EMBL/GenBank/DDBJ whole genome shotgun (WGS) entry which is preliminary data.</text>
</comment>
<keyword evidence="3" id="KW-1185">Reference proteome</keyword>
<dbReference type="Proteomes" id="UP000824120">
    <property type="component" value="Chromosome 11"/>
</dbReference>
<sequence length="62" mass="6955">MSGLGPKSNGIVEPIQLKHQRGTNEFGYEPASKKDHQGKNRQSVCGHGWRRGRDKSQQIDHS</sequence>
<feature type="region of interest" description="Disordered" evidence="1">
    <location>
        <begin position="1"/>
        <end position="62"/>
    </location>
</feature>
<proteinExistence type="predicted"/>
<reference evidence="2 3" key="1">
    <citation type="submission" date="2020-09" db="EMBL/GenBank/DDBJ databases">
        <title>De no assembly of potato wild relative species, Solanum commersonii.</title>
        <authorList>
            <person name="Cho K."/>
        </authorList>
    </citation>
    <scope>NUCLEOTIDE SEQUENCE [LARGE SCALE GENOMIC DNA]</scope>
    <source>
        <strain evidence="2">LZ3.2</strain>
        <tissue evidence="2">Leaf</tissue>
    </source>
</reference>
<evidence type="ECO:0000313" key="3">
    <source>
        <dbReference type="Proteomes" id="UP000824120"/>
    </source>
</evidence>
<dbReference type="EMBL" id="JACXVP010000011">
    <property type="protein sequence ID" value="KAG5576045.1"/>
    <property type="molecule type" value="Genomic_DNA"/>
</dbReference>
<evidence type="ECO:0000256" key="1">
    <source>
        <dbReference type="SAM" id="MobiDB-lite"/>
    </source>
</evidence>
<accession>A0A9J5WKY0</accession>
<gene>
    <name evidence="2" type="ORF">H5410_056179</name>
</gene>
<protein>
    <submittedName>
        <fullName evidence="2">Uncharacterized protein</fullName>
    </submittedName>
</protein>
<evidence type="ECO:0000313" key="2">
    <source>
        <dbReference type="EMBL" id="KAG5576045.1"/>
    </source>
</evidence>
<name>A0A9J5WKY0_SOLCO</name>
<dbReference type="AlphaFoldDB" id="A0A9J5WKY0"/>
<dbReference type="OrthoDB" id="4822at2759"/>
<organism evidence="2 3">
    <name type="scientific">Solanum commersonii</name>
    <name type="common">Commerson's wild potato</name>
    <name type="synonym">Commerson's nightshade</name>
    <dbReference type="NCBI Taxonomy" id="4109"/>
    <lineage>
        <taxon>Eukaryota</taxon>
        <taxon>Viridiplantae</taxon>
        <taxon>Streptophyta</taxon>
        <taxon>Embryophyta</taxon>
        <taxon>Tracheophyta</taxon>
        <taxon>Spermatophyta</taxon>
        <taxon>Magnoliopsida</taxon>
        <taxon>eudicotyledons</taxon>
        <taxon>Gunneridae</taxon>
        <taxon>Pentapetalae</taxon>
        <taxon>asterids</taxon>
        <taxon>lamiids</taxon>
        <taxon>Solanales</taxon>
        <taxon>Solanaceae</taxon>
        <taxon>Solanoideae</taxon>
        <taxon>Solaneae</taxon>
        <taxon>Solanum</taxon>
    </lineage>
</organism>